<dbReference type="GO" id="GO:0032196">
    <property type="term" value="P:transposition"/>
    <property type="evidence" value="ECO:0007669"/>
    <property type="project" value="UniProtKB-KW"/>
</dbReference>
<evidence type="ECO:0000256" key="1">
    <source>
        <dbReference type="ARBA" id="ARBA00009277"/>
    </source>
</evidence>
<comment type="caution">
    <text evidence="7">The sequence shown here is derived from an EMBL/GenBank/DDBJ whole genome shotgun (WGS) entry which is preliminary data.</text>
</comment>
<reference evidence="7 8" key="1">
    <citation type="submission" date="2018-10" db="EMBL/GenBank/DDBJ databases">
        <authorList>
            <person name="Grouzdev D.S."/>
            <person name="Krutkina M.S."/>
            <person name="Tourova T.P."/>
            <person name="Nazina T.N."/>
        </authorList>
    </citation>
    <scope>NUCLEOTIDE SEQUENCE [LARGE SCALE GENOMIC DNA]</scope>
    <source>
        <strain evidence="7 8">435</strain>
    </source>
</reference>
<dbReference type="PANTHER" id="PTHR35004:SF7">
    <property type="entry name" value="INTEGRASE PROTEIN"/>
    <property type="match status" value="1"/>
</dbReference>
<keyword evidence="8" id="KW-1185">Reference proteome</keyword>
<evidence type="ECO:0000259" key="5">
    <source>
        <dbReference type="PROSITE" id="PS50531"/>
    </source>
</evidence>
<feature type="domain" description="HTH IS21-type" evidence="5">
    <location>
        <begin position="3"/>
        <end position="66"/>
    </location>
</feature>
<accession>A0A494WX57</accession>
<dbReference type="SUPFAM" id="SSF46689">
    <property type="entry name" value="Homeodomain-like"/>
    <property type="match status" value="1"/>
</dbReference>
<evidence type="ECO:0000256" key="4">
    <source>
        <dbReference type="ARBA" id="ARBA00023172"/>
    </source>
</evidence>
<dbReference type="Proteomes" id="UP000271256">
    <property type="component" value="Unassembled WGS sequence"/>
</dbReference>
<dbReference type="PROSITE" id="PS50994">
    <property type="entry name" value="INTEGRASE"/>
    <property type="match status" value="1"/>
</dbReference>
<dbReference type="NCBIfam" id="NF033546">
    <property type="entry name" value="transpos_IS21"/>
    <property type="match status" value="1"/>
</dbReference>
<dbReference type="InterPro" id="IPR054353">
    <property type="entry name" value="IstA-like_C"/>
</dbReference>
<dbReference type="EMBL" id="RBWE01000001">
    <property type="protein sequence ID" value="RKO68119.1"/>
    <property type="molecule type" value="Genomic_DNA"/>
</dbReference>
<dbReference type="Pfam" id="PF22483">
    <property type="entry name" value="Mu-transpos_C_2"/>
    <property type="match status" value="1"/>
</dbReference>
<dbReference type="PROSITE" id="PS50531">
    <property type="entry name" value="HTH_IS21"/>
    <property type="match status" value="1"/>
</dbReference>
<keyword evidence="2" id="KW-0815">Transposition</keyword>
<keyword evidence="3" id="KW-0238">DNA-binding</keyword>
<dbReference type="GO" id="GO:0003677">
    <property type="term" value="F:DNA binding"/>
    <property type="evidence" value="ECO:0007669"/>
    <property type="project" value="UniProtKB-KW"/>
</dbReference>
<sequence length="490" mass="56344">MNLYEQIRYLYAVEKLSKREIARRLGVSRNTVKRYCDGENVPWERKPRQGKCPVTDPIRETVKEWLESDREAPAKQQHTAQRIYERLVNEQGFTGSYSTIRKLVRELRPKNLQAYIPLEFDPGEATQVDWGQTVVIVNGERIRVNILCFRLCYSCAPYVAVFPNQSSDNFLAGHVLAFNFFGGISKRLIYDNLKTAVKDGWGKYVQSLQKDFLALRSHYAFQADFCNPGAAHEKGLVEGLVGYIRRNIFVPVPNVNAIEELQPELDKRCLKYQDKHLQYRPTTIKEALTLEQQHLTPLPAREFDYARTRTAEVDSLSLVKFDRNRYSVPVALAGKTVTVKGYPFQVKIYYRSREIACHPRCYQQNKTRLEWEHYLPLLVKKPRSLQNALPLRQAVLPPGLNQLKEHLLARAQSYELAQVLGLVIEYGIEAVEEAIVQALAANQYSFQAVHYYLTSKKKPVTCQLELETGLPQVKPVDLHIYDQLLGGAAR</sequence>
<dbReference type="InterPro" id="IPR009057">
    <property type="entry name" value="Homeodomain-like_sf"/>
</dbReference>
<protein>
    <submittedName>
        <fullName evidence="7">IS21 family transposase</fullName>
    </submittedName>
</protein>
<dbReference type="OrthoDB" id="3193769at2"/>
<dbReference type="PANTHER" id="PTHR35004">
    <property type="entry name" value="TRANSPOSASE RV3428C-RELATED"/>
    <property type="match status" value="1"/>
</dbReference>
<proteinExistence type="inferred from homology"/>
<dbReference type="AlphaFoldDB" id="A0A494WX57"/>
<keyword evidence="4" id="KW-0233">DNA recombination</keyword>
<name>A0A494WX57_9FIRM</name>
<dbReference type="InterPro" id="IPR001584">
    <property type="entry name" value="Integrase_cat-core"/>
</dbReference>
<dbReference type="GO" id="GO:0006310">
    <property type="term" value="P:DNA recombination"/>
    <property type="evidence" value="ECO:0007669"/>
    <property type="project" value="UniProtKB-KW"/>
</dbReference>
<comment type="similarity">
    <text evidence="1">Belongs to the transposase IS21/IS408/IS1162 family.</text>
</comment>
<organism evidence="7 8">
    <name type="scientific">Desulfofundulus salinus</name>
    <dbReference type="NCBI Taxonomy" id="2419843"/>
    <lineage>
        <taxon>Bacteria</taxon>
        <taxon>Bacillati</taxon>
        <taxon>Bacillota</taxon>
        <taxon>Clostridia</taxon>
        <taxon>Eubacteriales</taxon>
        <taxon>Peptococcaceae</taxon>
        <taxon>Desulfofundulus</taxon>
    </lineage>
</organism>
<dbReference type="InterPro" id="IPR017894">
    <property type="entry name" value="HTH_IS21_transposase_type"/>
</dbReference>
<gene>
    <name evidence="7" type="ORF">D7024_07025</name>
</gene>
<dbReference type="GO" id="GO:0015074">
    <property type="term" value="P:DNA integration"/>
    <property type="evidence" value="ECO:0007669"/>
    <property type="project" value="InterPro"/>
</dbReference>
<evidence type="ECO:0000313" key="7">
    <source>
        <dbReference type="EMBL" id="RKO68119.1"/>
    </source>
</evidence>
<evidence type="ECO:0000256" key="3">
    <source>
        <dbReference type="ARBA" id="ARBA00023125"/>
    </source>
</evidence>
<dbReference type="Gene3D" id="1.10.10.60">
    <property type="entry name" value="Homeodomain-like"/>
    <property type="match status" value="1"/>
</dbReference>
<evidence type="ECO:0000256" key="2">
    <source>
        <dbReference type="ARBA" id="ARBA00022578"/>
    </source>
</evidence>
<evidence type="ECO:0000259" key="6">
    <source>
        <dbReference type="PROSITE" id="PS50994"/>
    </source>
</evidence>
<feature type="domain" description="Integrase catalytic" evidence="6">
    <location>
        <begin position="118"/>
        <end position="305"/>
    </location>
</feature>
<evidence type="ECO:0000313" key="8">
    <source>
        <dbReference type="Proteomes" id="UP000271256"/>
    </source>
</evidence>